<dbReference type="InterPro" id="IPR040390">
    <property type="entry name" value="TIFY/JAZ"/>
</dbReference>
<evidence type="ECO:0000259" key="4">
    <source>
        <dbReference type="PROSITE" id="PS51320"/>
    </source>
</evidence>
<name>A0ABD1AJA6_CARAN</name>
<evidence type="ECO:0000256" key="2">
    <source>
        <dbReference type="RuleBase" id="RU369065"/>
    </source>
</evidence>
<protein>
    <recommendedName>
        <fullName evidence="2">Protein TIFY</fullName>
    </recommendedName>
    <alternativeName>
        <fullName evidence="2">Jasmonate ZIM domain-containing protein</fullName>
    </alternativeName>
</protein>
<keyword evidence="6" id="KW-1185">Reference proteome</keyword>
<comment type="similarity">
    <text evidence="1 2">Belongs to the TIFY/JAZ family.</text>
</comment>
<reference evidence="5 6" key="1">
    <citation type="submission" date="2024-04" db="EMBL/GenBank/DDBJ databases">
        <title>Genome assembly C_amara_ONT_v2.</title>
        <authorList>
            <person name="Yant L."/>
            <person name="Moore C."/>
            <person name="Slenker M."/>
        </authorList>
    </citation>
    <scope>NUCLEOTIDE SEQUENCE [LARGE SCALE GENOMIC DNA]</scope>
    <source>
        <tissue evidence="5">Leaf</tissue>
    </source>
</reference>
<dbReference type="Pfam" id="PF06200">
    <property type="entry name" value="tify"/>
    <property type="match status" value="1"/>
</dbReference>
<dbReference type="Proteomes" id="UP001558713">
    <property type="component" value="Unassembled WGS sequence"/>
</dbReference>
<dbReference type="PROSITE" id="PS51320">
    <property type="entry name" value="TIFY"/>
    <property type="match status" value="1"/>
</dbReference>
<gene>
    <name evidence="5" type="ORF">V5N11_013668</name>
</gene>
<evidence type="ECO:0000256" key="1">
    <source>
        <dbReference type="ARBA" id="ARBA00008614"/>
    </source>
</evidence>
<comment type="subcellular location">
    <subcellularLocation>
        <location evidence="2">Nucleus</location>
    </subcellularLocation>
</comment>
<dbReference type="InterPro" id="IPR018467">
    <property type="entry name" value="CCT_CS"/>
</dbReference>
<comment type="function">
    <text evidence="2">Repressor of jasmonate responses.</text>
</comment>
<feature type="domain" description="Tify" evidence="4">
    <location>
        <begin position="125"/>
        <end position="160"/>
    </location>
</feature>
<dbReference type="SMART" id="SM00979">
    <property type="entry name" value="TIFY"/>
    <property type="match status" value="1"/>
</dbReference>
<dbReference type="AlphaFoldDB" id="A0ABD1AJA6"/>
<feature type="region of interest" description="Disordered" evidence="3">
    <location>
        <begin position="195"/>
        <end position="225"/>
    </location>
</feature>
<keyword evidence="2" id="KW-1184">Jasmonic acid signaling pathway</keyword>
<sequence length="276" mass="31092">MDVGVSPAKSILEKPLKLLTEEDISQLTREDCRKFLKEKGMRKPSWNKSQAIQQVLSLKALFEPGEDSGAGILRRILISQPIETTKKFKACDLIPYPEDGGPRSAEFSGGSCHLVADKDSYNYRSSAETRQMTIFYNGKVNVYDGVTFEKAQSIMNLAANPIDLPVNGNFAFTSMISVPTSKEKMVELPQIGIERANSSRDSDMESQASRKVSLQRYREKRKDRRFFKSKKSTRVAFLNRQPRMNAAYSQNRGCTRSPMQCESPESQTKSPNLSLI</sequence>
<feature type="region of interest" description="Disordered" evidence="3">
    <location>
        <begin position="247"/>
        <end position="276"/>
    </location>
</feature>
<dbReference type="GO" id="GO:0009611">
    <property type="term" value="P:response to wounding"/>
    <property type="evidence" value="ECO:0007669"/>
    <property type="project" value="UniProtKB-UniRule"/>
</dbReference>
<dbReference type="PANTHER" id="PTHR33077:SF42">
    <property type="entry name" value="PROTEIN TIFY 4A-RELATED"/>
    <property type="match status" value="1"/>
</dbReference>
<dbReference type="GO" id="GO:2000022">
    <property type="term" value="P:regulation of jasmonic acid mediated signaling pathway"/>
    <property type="evidence" value="ECO:0007669"/>
    <property type="project" value="UniProtKB-UniRule"/>
</dbReference>
<evidence type="ECO:0000313" key="5">
    <source>
        <dbReference type="EMBL" id="KAL1201555.1"/>
    </source>
</evidence>
<dbReference type="GO" id="GO:0005634">
    <property type="term" value="C:nucleus"/>
    <property type="evidence" value="ECO:0007669"/>
    <property type="project" value="UniProtKB-SubCell"/>
</dbReference>
<dbReference type="EMBL" id="JBANAX010000586">
    <property type="protein sequence ID" value="KAL1201555.1"/>
    <property type="molecule type" value="Genomic_DNA"/>
</dbReference>
<dbReference type="GO" id="GO:0031347">
    <property type="term" value="P:regulation of defense response"/>
    <property type="evidence" value="ECO:0007669"/>
    <property type="project" value="UniProtKB-UniRule"/>
</dbReference>
<comment type="domain">
    <text evidence="2">The jas domain is required for interaction with COI1.</text>
</comment>
<dbReference type="PANTHER" id="PTHR33077">
    <property type="entry name" value="PROTEIN TIFY 4A-RELATED-RELATED"/>
    <property type="match status" value="1"/>
</dbReference>
<proteinExistence type="inferred from homology"/>
<comment type="caution">
    <text evidence="5">The sequence shown here is derived from an EMBL/GenBank/DDBJ whole genome shotgun (WGS) entry which is preliminary data.</text>
</comment>
<dbReference type="InterPro" id="IPR010399">
    <property type="entry name" value="Tify_dom"/>
</dbReference>
<evidence type="ECO:0000256" key="3">
    <source>
        <dbReference type="SAM" id="MobiDB-lite"/>
    </source>
</evidence>
<keyword evidence="2" id="KW-0539">Nucleus</keyword>
<organism evidence="5 6">
    <name type="scientific">Cardamine amara subsp. amara</name>
    <dbReference type="NCBI Taxonomy" id="228776"/>
    <lineage>
        <taxon>Eukaryota</taxon>
        <taxon>Viridiplantae</taxon>
        <taxon>Streptophyta</taxon>
        <taxon>Embryophyta</taxon>
        <taxon>Tracheophyta</taxon>
        <taxon>Spermatophyta</taxon>
        <taxon>Magnoliopsida</taxon>
        <taxon>eudicotyledons</taxon>
        <taxon>Gunneridae</taxon>
        <taxon>Pentapetalae</taxon>
        <taxon>rosids</taxon>
        <taxon>malvids</taxon>
        <taxon>Brassicales</taxon>
        <taxon>Brassicaceae</taxon>
        <taxon>Cardamineae</taxon>
        <taxon>Cardamine</taxon>
    </lineage>
</organism>
<dbReference type="Pfam" id="PF09425">
    <property type="entry name" value="Jas_motif"/>
    <property type="match status" value="1"/>
</dbReference>
<accession>A0ABD1AJA6</accession>
<evidence type="ECO:0000313" key="6">
    <source>
        <dbReference type="Proteomes" id="UP001558713"/>
    </source>
</evidence>